<keyword evidence="3" id="KW-1185">Reference proteome</keyword>
<evidence type="ECO:0000313" key="3">
    <source>
        <dbReference type="Proteomes" id="UP001304243"/>
    </source>
</evidence>
<dbReference type="RefSeq" id="XP_064684053.1">
    <property type="nucleotide sequence ID" value="XM_064820133.1"/>
</dbReference>
<accession>A0AAN7I213</accession>
<feature type="transmembrane region" description="Helical" evidence="1">
    <location>
        <begin position="110"/>
        <end position="131"/>
    </location>
</feature>
<dbReference type="EMBL" id="JASEJX010000013">
    <property type="protein sequence ID" value="KAK4517387.1"/>
    <property type="molecule type" value="Genomic_DNA"/>
</dbReference>
<comment type="caution">
    <text evidence="2">The sequence shown here is derived from an EMBL/GenBank/DDBJ whole genome shotgun (WGS) entry which is preliminary data.</text>
</comment>
<sequence>MSTGRRRINTNCICLLGFDNSFAYLAWVLLPLLCYLYCLLLWFIMSSGCFFSLCLLVSGVACSSVFYSVTAGVAAGVAAANLVFPGLLSLVLARSLVSLVFWSFYYGAGITADVVAAANLVAPGLLSLLYARSVVYIR</sequence>
<organism evidence="2 3">
    <name type="scientific">Mucor velutinosus</name>
    <dbReference type="NCBI Taxonomy" id="708070"/>
    <lineage>
        <taxon>Eukaryota</taxon>
        <taxon>Fungi</taxon>
        <taxon>Fungi incertae sedis</taxon>
        <taxon>Mucoromycota</taxon>
        <taxon>Mucoromycotina</taxon>
        <taxon>Mucoromycetes</taxon>
        <taxon>Mucorales</taxon>
        <taxon>Mucorineae</taxon>
        <taxon>Mucoraceae</taxon>
        <taxon>Mucor</taxon>
    </lineage>
</organism>
<keyword evidence="1" id="KW-1133">Transmembrane helix</keyword>
<dbReference type="GeneID" id="89944424"/>
<feature type="transmembrane region" description="Helical" evidence="1">
    <location>
        <begin position="21"/>
        <end position="44"/>
    </location>
</feature>
<keyword evidence="1" id="KW-0472">Membrane</keyword>
<keyword evidence="1" id="KW-0812">Transmembrane</keyword>
<feature type="transmembrane region" description="Helical" evidence="1">
    <location>
        <begin position="82"/>
        <end position="104"/>
    </location>
</feature>
<evidence type="ECO:0000256" key="1">
    <source>
        <dbReference type="SAM" id="Phobius"/>
    </source>
</evidence>
<evidence type="ECO:0000313" key="2">
    <source>
        <dbReference type="EMBL" id="KAK4517387.1"/>
    </source>
</evidence>
<dbReference type="Proteomes" id="UP001304243">
    <property type="component" value="Unassembled WGS sequence"/>
</dbReference>
<gene>
    <name evidence="2" type="ORF">ATC70_000722</name>
</gene>
<reference evidence="2 3" key="1">
    <citation type="submission" date="2022-11" db="EMBL/GenBank/DDBJ databases">
        <title>Mucor velutinosus strain NIH1002 WGS.</title>
        <authorList>
            <person name="Subramanian P."/>
            <person name="Mullikin J.C."/>
            <person name="Segre J.A."/>
            <person name="Zelazny A.M."/>
        </authorList>
    </citation>
    <scope>NUCLEOTIDE SEQUENCE [LARGE SCALE GENOMIC DNA]</scope>
    <source>
        <strain evidence="2 3">NIH1002</strain>
    </source>
</reference>
<protein>
    <submittedName>
        <fullName evidence="2">Uncharacterized protein</fullName>
    </submittedName>
</protein>
<proteinExistence type="predicted"/>
<feature type="transmembrane region" description="Helical" evidence="1">
    <location>
        <begin position="50"/>
        <end position="70"/>
    </location>
</feature>
<dbReference type="AlphaFoldDB" id="A0AAN7I213"/>
<name>A0AAN7I213_9FUNG</name>